<evidence type="ECO:0000256" key="5">
    <source>
        <dbReference type="ARBA" id="ARBA00022833"/>
    </source>
</evidence>
<evidence type="ECO:0000256" key="2">
    <source>
        <dbReference type="ARBA" id="ARBA00022478"/>
    </source>
</evidence>
<dbReference type="GO" id="GO:0005666">
    <property type="term" value="C:RNA polymerase III complex"/>
    <property type="evidence" value="ECO:0007669"/>
    <property type="project" value="EnsemblFungi"/>
</dbReference>
<sequence length="107" mass="12216">MLTFCPYDGSLLTVGTRSGHNRLECRACPYIYPITHPLYSRTYFERKAREDEIGPTDWSNAAKATVQCPKEGCEGNEAAFFQVQIRSADEPMTTFYKCMTCGGRWRD</sequence>
<dbReference type="PIRSF" id="PIRSF005586">
    <property type="entry name" value="RNApol_RpoM"/>
    <property type="match status" value="1"/>
</dbReference>
<dbReference type="Gene3D" id="2.20.25.10">
    <property type="match status" value="1"/>
</dbReference>
<dbReference type="OrthoDB" id="282152at2759"/>
<feature type="binding site" evidence="9">
    <location>
        <position position="98"/>
    </location>
    <ligand>
        <name>Zn(2+)</name>
        <dbReference type="ChEBI" id="CHEBI:29105"/>
        <label>2</label>
    </ligand>
</feature>
<evidence type="ECO:0000259" key="12">
    <source>
        <dbReference type="PROSITE" id="PS51133"/>
    </source>
</evidence>
<dbReference type="VEuPathDB" id="FungiDB:SAPIO_CDS5119"/>
<feature type="binding site" evidence="9">
    <location>
        <position position="25"/>
    </location>
    <ligand>
        <name>Zn(2+)</name>
        <dbReference type="ChEBI" id="CHEBI:29105"/>
        <label>1</label>
    </ligand>
</feature>
<dbReference type="PANTHER" id="PTHR11239">
    <property type="entry name" value="DNA-DIRECTED RNA POLYMERASE"/>
    <property type="match status" value="1"/>
</dbReference>
<protein>
    <recommendedName>
        <fullName evidence="8">DNA-directed RNA polymerase subunit</fullName>
    </recommendedName>
</protein>
<comment type="caution">
    <text evidence="13">The sequence shown here is derived from an EMBL/GenBank/DDBJ whole genome shotgun (WGS) entry which is preliminary data.</text>
</comment>
<keyword evidence="7 8" id="KW-0539">Nucleus</keyword>
<dbReference type="GO" id="GO:0006386">
    <property type="term" value="P:termination of RNA polymerase III transcription"/>
    <property type="evidence" value="ECO:0007669"/>
    <property type="project" value="EnsemblFungi"/>
</dbReference>
<keyword evidence="14" id="KW-1185">Reference proteome</keyword>
<keyword evidence="3 9" id="KW-0479">Metal-binding</keyword>
<keyword evidence="6 8" id="KW-0804">Transcription</keyword>
<dbReference type="KEGG" id="sapo:SAPIO_CDS5119"/>
<keyword evidence="4 10" id="KW-0863">Zinc-finger</keyword>
<dbReference type="CDD" id="cd10509">
    <property type="entry name" value="Zn-ribbon_RPC11"/>
    <property type="match status" value="1"/>
</dbReference>
<dbReference type="HOGENOM" id="CLU_093932_3_0_1"/>
<dbReference type="GO" id="GO:0003676">
    <property type="term" value="F:nucleic acid binding"/>
    <property type="evidence" value="ECO:0007669"/>
    <property type="project" value="InterPro"/>
</dbReference>
<dbReference type="InterPro" id="IPR001529">
    <property type="entry name" value="Zn_ribbon_RPB9"/>
</dbReference>
<reference evidence="13 14" key="1">
    <citation type="journal article" date="2014" name="Genome Announc.">
        <title>Draft genome sequence of the pathogenic fungus Scedosporium apiospermum.</title>
        <authorList>
            <person name="Vandeputte P."/>
            <person name="Ghamrawi S."/>
            <person name="Rechenmann M."/>
            <person name="Iltis A."/>
            <person name="Giraud S."/>
            <person name="Fleury M."/>
            <person name="Thornton C."/>
            <person name="Delhaes L."/>
            <person name="Meyer W."/>
            <person name="Papon N."/>
            <person name="Bouchara J.P."/>
        </authorList>
    </citation>
    <scope>NUCLEOTIDE SEQUENCE [LARGE SCALE GENOMIC DNA]</scope>
    <source>
        <strain evidence="13 14">IHEM 14462</strain>
    </source>
</reference>
<dbReference type="RefSeq" id="XP_016642841.1">
    <property type="nucleotide sequence ID" value="XM_016787510.1"/>
</dbReference>
<evidence type="ECO:0000256" key="4">
    <source>
        <dbReference type="ARBA" id="ARBA00022771"/>
    </source>
</evidence>
<dbReference type="GeneID" id="27724191"/>
<feature type="binding site" evidence="9">
    <location>
        <position position="101"/>
    </location>
    <ligand>
        <name>Zn(2+)</name>
        <dbReference type="ChEBI" id="CHEBI:29105"/>
        <label>2</label>
    </ligand>
</feature>
<dbReference type="SMART" id="SM00440">
    <property type="entry name" value="ZnF_C2C2"/>
    <property type="match status" value="1"/>
</dbReference>
<dbReference type="PROSITE" id="PS51133">
    <property type="entry name" value="ZF_TFIIS_2"/>
    <property type="match status" value="1"/>
</dbReference>
<feature type="binding site" evidence="9">
    <location>
        <position position="28"/>
    </location>
    <ligand>
        <name>Zn(2+)</name>
        <dbReference type="ChEBI" id="CHEBI:29105"/>
        <label>1</label>
    </ligand>
</feature>
<dbReference type="InterPro" id="IPR012164">
    <property type="entry name" value="Rpa12/Rpb9/Rpc10/TFS"/>
</dbReference>
<dbReference type="GO" id="GO:0006384">
    <property type="term" value="P:transcription initiation at RNA polymerase III promoter"/>
    <property type="evidence" value="ECO:0007669"/>
    <property type="project" value="EnsemblFungi"/>
</dbReference>
<dbReference type="EMBL" id="JOWA01000097">
    <property type="protein sequence ID" value="KEZ43042.1"/>
    <property type="molecule type" value="Genomic_DNA"/>
</dbReference>
<dbReference type="Pfam" id="PF02150">
    <property type="entry name" value="Zn_ribbon_RPB9"/>
    <property type="match status" value="1"/>
</dbReference>
<dbReference type="InterPro" id="IPR001222">
    <property type="entry name" value="Znf_TFIIS"/>
</dbReference>
<dbReference type="GO" id="GO:0042797">
    <property type="term" value="P:tRNA transcription by RNA polymerase III"/>
    <property type="evidence" value="ECO:0007669"/>
    <property type="project" value="EnsemblFungi"/>
</dbReference>
<comment type="similarity">
    <text evidence="8 11">Belongs to the archaeal rpoM/eukaryotic RPA12/RPB9/RPC11 RNA polymerase family.</text>
</comment>
<evidence type="ECO:0000256" key="11">
    <source>
        <dbReference type="RuleBase" id="RU003474"/>
    </source>
</evidence>
<evidence type="ECO:0000256" key="6">
    <source>
        <dbReference type="ARBA" id="ARBA00023163"/>
    </source>
</evidence>
<evidence type="ECO:0000256" key="10">
    <source>
        <dbReference type="PROSITE-ProRule" id="PRU00472"/>
    </source>
</evidence>
<comment type="subcellular location">
    <subcellularLocation>
        <location evidence="1 8">Nucleus</location>
    </subcellularLocation>
</comment>
<proteinExistence type="inferred from homology"/>
<evidence type="ECO:0000256" key="3">
    <source>
        <dbReference type="ARBA" id="ARBA00022723"/>
    </source>
</evidence>
<organism evidence="13 14">
    <name type="scientific">Pseudallescheria apiosperma</name>
    <name type="common">Scedosporium apiospermum</name>
    <dbReference type="NCBI Taxonomy" id="563466"/>
    <lineage>
        <taxon>Eukaryota</taxon>
        <taxon>Fungi</taxon>
        <taxon>Dikarya</taxon>
        <taxon>Ascomycota</taxon>
        <taxon>Pezizomycotina</taxon>
        <taxon>Sordariomycetes</taxon>
        <taxon>Hypocreomycetidae</taxon>
        <taxon>Microascales</taxon>
        <taxon>Microascaceae</taxon>
        <taxon>Scedosporium</taxon>
    </lineage>
</organism>
<comment type="function">
    <text evidence="8">DNA-dependent RNA polymerase catalyzes the transcription of DNA into RNA using the four ribonucleoside triphosphates as substrates.</text>
</comment>
<dbReference type="OMA" id="TISFECI"/>
<dbReference type="FunFam" id="2.20.25.10:FF:000005">
    <property type="entry name" value="DNA-directed RNA polymerase subunit"/>
    <property type="match status" value="1"/>
</dbReference>
<dbReference type="GO" id="GO:0008270">
    <property type="term" value="F:zinc ion binding"/>
    <property type="evidence" value="ECO:0007669"/>
    <property type="project" value="UniProtKB-KW"/>
</dbReference>
<evidence type="ECO:0000256" key="9">
    <source>
        <dbReference type="PIRSR" id="PIRSR005586-1"/>
    </source>
</evidence>
<feature type="binding site" evidence="9">
    <location>
        <position position="68"/>
    </location>
    <ligand>
        <name>Zn(2+)</name>
        <dbReference type="ChEBI" id="CHEBI:29105"/>
        <label>2</label>
    </ligand>
</feature>
<evidence type="ECO:0000256" key="8">
    <source>
        <dbReference type="PIRNR" id="PIRNR005586"/>
    </source>
</evidence>
<evidence type="ECO:0000313" key="14">
    <source>
        <dbReference type="Proteomes" id="UP000028545"/>
    </source>
</evidence>
<gene>
    <name evidence="13" type="ORF">SAPIO_CDS5119</name>
</gene>
<dbReference type="Proteomes" id="UP000028545">
    <property type="component" value="Unassembled WGS sequence"/>
</dbReference>
<dbReference type="InterPro" id="IPR034014">
    <property type="entry name" value="Zn_ribbon_RPC11_C"/>
</dbReference>
<dbReference type="SUPFAM" id="SSF57783">
    <property type="entry name" value="Zinc beta-ribbon"/>
    <property type="match status" value="1"/>
</dbReference>
<dbReference type="AlphaFoldDB" id="A0A084G6T0"/>
<evidence type="ECO:0000256" key="7">
    <source>
        <dbReference type="ARBA" id="ARBA00023242"/>
    </source>
</evidence>
<dbReference type="SMART" id="SM00661">
    <property type="entry name" value="RPOL9"/>
    <property type="match status" value="1"/>
</dbReference>
<keyword evidence="2 8" id="KW-0240">DNA-directed RNA polymerase</keyword>
<feature type="binding site" evidence="9">
    <location>
        <position position="73"/>
    </location>
    <ligand>
        <name>Zn(2+)</name>
        <dbReference type="ChEBI" id="CHEBI:29105"/>
        <label>2</label>
    </ligand>
</feature>
<feature type="binding site" evidence="9">
    <location>
        <position position="5"/>
    </location>
    <ligand>
        <name>Zn(2+)</name>
        <dbReference type="ChEBI" id="CHEBI:29105"/>
        <label>1</label>
    </ligand>
</feature>
<dbReference type="GO" id="GO:0003899">
    <property type="term" value="F:DNA-directed RNA polymerase activity"/>
    <property type="evidence" value="ECO:0007669"/>
    <property type="project" value="EnsemblFungi"/>
</dbReference>
<evidence type="ECO:0000256" key="1">
    <source>
        <dbReference type="ARBA" id="ARBA00004123"/>
    </source>
</evidence>
<feature type="domain" description="TFIIS-type" evidence="12">
    <location>
        <begin position="64"/>
        <end position="106"/>
    </location>
</feature>
<dbReference type="PANTHER" id="PTHR11239:SF12">
    <property type="entry name" value="DNA-DIRECTED RNA POLYMERASE III SUBUNIT RPC10"/>
    <property type="match status" value="1"/>
</dbReference>
<dbReference type="Pfam" id="PF01096">
    <property type="entry name" value="Zn_ribbon_TFIIS"/>
    <property type="match status" value="1"/>
</dbReference>
<evidence type="ECO:0000313" key="13">
    <source>
        <dbReference type="EMBL" id="KEZ43042.1"/>
    </source>
</evidence>
<keyword evidence="5 9" id="KW-0862">Zinc</keyword>
<accession>A0A084G6T0</accession>
<name>A0A084G6T0_PSEDA</name>